<sequence>MIYFDSHITDKRPKIGWQNLSESASASTSVPGFPASAVLNPMTYERWMPAVAPANIDIDLGSIQSVGYVGIAAHTLIGAAVVISHSDDGTTWSEVTAIIPVDNSPIMYVFEAISARYWRFGIGKVAEIGVIYIGNILTMQRKLYGGHSPGLLARQTDILPNISQTGQFLGRSISRKGYATTYQFRNLEAQWVRDELDPFVESALSRPFFIAWKPERFPKEVLYGWCNSDITPVNQGQRDLMSVSFQIEAIA</sequence>
<evidence type="ECO:0000313" key="2">
    <source>
        <dbReference type="Proteomes" id="UP000635316"/>
    </source>
</evidence>
<evidence type="ECO:0000313" key="1">
    <source>
        <dbReference type="EMBL" id="MBK1780556.1"/>
    </source>
</evidence>
<organism evidence="1 2">
    <name type="scientific">Advenella mandrilli</name>
    <dbReference type="NCBI Taxonomy" id="2800330"/>
    <lineage>
        <taxon>Bacteria</taxon>
        <taxon>Pseudomonadati</taxon>
        <taxon>Pseudomonadota</taxon>
        <taxon>Betaproteobacteria</taxon>
        <taxon>Burkholderiales</taxon>
        <taxon>Alcaligenaceae</taxon>
    </lineage>
</organism>
<dbReference type="Gene3D" id="2.60.120.260">
    <property type="entry name" value="Galactose-binding domain-like"/>
    <property type="match status" value="1"/>
</dbReference>
<dbReference type="Proteomes" id="UP000635316">
    <property type="component" value="Unassembled WGS sequence"/>
</dbReference>
<dbReference type="RefSeq" id="WP_200234551.1">
    <property type="nucleotide sequence ID" value="NZ_JAENGP010000004.1"/>
</dbReference>
<dbReference type="InterPro" id="IPR008979">
    <property type="entry name" value="Galactose-bd-like_sf"/>
</dbReference>
<evidence type="ECO:0008006" key="3">
    <source>
        <dbReference type="Google" id="ProtNLM"/>
    </source>
</evidence>
<gene>
    <name evidence="1" type="ORF">JHL22_04940</name>
</gene>
<reference evidence="1 2" key="1">
    <citation type="submission" date="2020-12" db="EMBL/GenBank/DDBJ databases">
        <authorList>
            <person name="Lu T."/>
            <person name="Wang Q."/>
            <person name="Han X."/>
        </authorList>
    </citation>
    <scope>NUCLEOTIDE SEQUENCE [LARGE SCALE GENOMIC DNA]</scope>
    <source>
        <strain evidence="1 2">WQ 585</strain>
    </source>
</reference>
<comment type="caution">
    <text evidence="1">The sequence shown here is derived from an EMBL/GenBank/DDBJ whole genome shotgun (WGS) entry which is preliminary data.</text>
</comment>
<dbReference type="SUPFAM" id="SSF49785">
    <property type="entry name" value="Galactose-binding domain-like"/>
    <property type="match status" value="1"/>
</dbReference>
<proteinExistence type="predicted"/>
<accession>A0ABS1E9T4</accession>
<dbReference type="EMBL" id="JAENGP010000004">
    <property type="protein sequence ID" value="MBK1780556.1"/>
    <property type="molecule type" value="Genomic_DNA"/>
</dbReference>
<keyword evidence="2" id="KW-1185">Reference proteome</keyword>
<name>A0ABS1E9T4_9BURK</name>
<protein>
    <recommendedName>
        <fullName evidence="3">F5/8 type C domain-containing protein</fullName>
    </recommendedName>
</protein>